<proteinExistence type="predicted"/>
<dbReference type="AlphaFoldDB" id="A0A158CFI8"/>
<protein>
    <recommendedName>
        <fullName evidence="3">DUF2950 domain-containing protein</fullName>
    </recommendedName>
</protein>
<dbReference type="STRING" id="1777140.AWB79_05285"/>
<sequence length="306" mass="33227">MNRFSRVDVALASFRAVMTIVLALVLGLAPLSAMSAQSFFQSPEAAMDAFGAAVANNDETELKVLLGDDFRALIPPVGAELRDKFLGEWQASHTIRSTGGDHAEITVGKDGWTLPIPLSKTAQGWHFDMHAGAEEMRLRRIGRNELAVIQTMLAIYDAQRDYASTYHDGSKVYVYAERFASRPGKHDGLYWPSGPDEVQSPLGAAFKTAGASNATEAGYYGYHYKLLRAQGRHAPGGAYGYTVNGRLFGGFAVVAWPAHYGDTGIKTFMVSHDGQVYERDLGPDSAKEAQAMTTFDPGPGWEKVSP</sequence>
<evidence type="ECO:0000313" key="2">
    <source>
        <dbReference type="Proteomes" id="UP000054851"/>
    </source>
</evidence>
<dbReference type="EMBL" id="FCOA02000022">
    <property type="protein sequence ID" value="SAK81138.1"/>
    <property type="molecule type" value="Genomic_DNA"/>
</dbReference>
<dbReference type="Pfam" id="PF11453">
    <property type="entry name" value="DUF2950"/>
    <property type="match status" value="1"/>
</dbReference>
<dbReference type="RefSeq" id="WP_061170371.1">
    <property type="nucleotide sequence ID" value="NZ_FCOA02000022.1"/>
</dbReference>
<accession>A0A158CFI8</accession>
<organism evidence="1 2">
    <name type="scientific">Caballeronia hypogeia</name>
    <dbReference type="NCBI Taxonomy" id="1777140"/>
    <lineage>
        <taxon>Bacteria</taxon>
        <taxon>Pseudomonadati</taxon>
        <taxon>Pseudomonadota</taxon>
        <taxon>Betaproteobacteria</taxon>
        <taxon>Burkholderiales</taxon>
        <taxon>Burkholderiaceae</taxon>
        <taxon>Caballeronia</taxon>
    </lineage>
</organism>
<gene>
    <name evidence="1" type="ORF">AWB79_05285</name>
</gene>
<reference evidence="1" key="1">
    <citation type="submission" date="2016-01" db="EMBL/GenBank/DDBJ databases">
        <authorList>
            <person name="Peeters C."/>
        </authorList>
    </citation>
    <scope>NUCLEOTIDE SEQUENCE</scope>
    <source>
        <strain evidence="1">LMG 29322</strain>
    </source>
</reference>
<name>A0A158CFI8_9BURK</name>
<evidence type="ECO:0008006" key="3">
    <source>
        <dbReference type="Google" id="ProtNLM"/>
    </source>
</evidence>
<keyword evidence="2" id="KW-1185">Reference proteome</keyword>
<dbReference type="Proteomes" id="UP000054851">
    <property type="component" value="Unassembled WGS sequence"/>
</dbReference>
<dbReference type="OrthoDB" id="108782at2"/>
<comment type="caution">
    <text evidence="1">The sequence shown here is derived from an EMBL/GenBank/DDBJ whole genome shotgun (WGS) entry which is preliminary data.</text>
</comment>
<evidence type="ECO:0000313" key="1">
    <source>
        <dbReference type="EMBL" id="SAK81138.1"/>
    </source>
</evidence>
<dbReference type="InterPro" id="IPR021556">
    <property type="entry name" value="DUF2950"/>
</dbReference>